<name>A0A9W9L9K4_9EURO</name>
<reference evidence="1" key="2">
    <citation type="journal article" date="2023" name="IMA Fungus">
        <title>Comparative genomic study of the Penicillium genus elucidates a diverse pangenome and 15 lateral gene transfer events.</title>
        <authorList>
            <person name="Petersen C."/>
            <person name="Sorensen T."/>
            <person name="Nielsen M.R."/>
            <person name="Sondergaard T.E."/>
            <person name="Sorensen J.L."/>
            <person name="Fitzpatrick D.A."/>
            <person name="Frisvad J.C."/>
            <person name="Nielsen K.L."/>
        </authorList>
    </citation>
    <scope>NUCLEOTIDE SEQUENCE</scope>
    <source>
        <strain evidence="1">IBT 22155</strain>
    </source>
</reference>
<dbReference type="AlphaFoldDB" id="A0A9W9L9K4"/>
<proteinExistence type="predicted"/>
<evidence type="ECO:0000313" key="2">
    <source>
        <dbReference type="Proteomes" id="UP001149079"/>
    </source>
</evidence>
<evidence type="ECO:0000313" key="1">
    <source>
        <dbReference type="EMBL" id="KAJ5143973.1"/>
    </source>
</evidence>
<keyword evidence="2" id="KW-1185">Reference proteome</keyword>
<dbReference type="GeneID" id="81402674"/>
<sequence>MIYCDAPDSLLYTVYTVTKTPQSLILPGWSEADFEAYGSYHEISRPYVAELIVFVPEGAGQFDTL</sequence>
<reference evidence="1" key="1">
    <citation type="submission" date="2022-11" db="EMBL/GenBank/DDBJ databases">
        <authorList>
            <person name="Petersen C."/>
        </authorList>
    </citation>
    <scope>NUCLEOTIDE SEQUENCE</scope>
    <source>
        <strain evidence="1">IBT 22155</strain>
    </source>
</reference>
<protein>
    <submittedName>
        <fullName evidence="1">Uncharacterized protein</fullName>
    </submittedName>
</protein>
<accession>A0A9W9L9K4</accession>
<organism evidence="1 2">
    <name type="scientific">Penicillium bovifimosum</name>
    <dbReference type="NCBI Taxonomy" id="126998"/>
    <lineage>
        <taxon>Eukaryota</taxon>
        <taxon>Fungi</taxon>
        <taxon>Dikarya</taxon>
        <taxon>Ascomycota</taxon>
        <taxon>Pezizomycotina</taxon>
        <taxon>Eurotiomycetes</taxon>
        <taxon>Eurotiomycetidae</taxon>
        <taxon>Eurotiales</taxon>
        <taxon>Aspergillaceae</taxon>
        <taxon>Penicillium</taxon>
    </lineage>
</organism>
<gene>
    <name evidence="1" type="ORF">N7515_002760</name>
</gene>
<comment type="caution">
    <text evidence="1">The sequence shown here is derived from an EMBL/GenBank/DDBJ whole genome shotgun (WGS) entry which is preliminary data.</text>
</comment>
<dbReference type="RefSeq" id="XP_056525617.1">
    <property type="nucleotide sequence ID" value="XM_056663504.1"/>
</dbReference>
<dbReference type="EMBL" id="JAPQKL010000002">
    <property type="protein sequence ID" value="KAJ5143973.1"/>
    <property type="molecule type" value="Genomic_DNA"/>
</dbReference>
<dbReference type="Proteomes" id="UP001149079">
    <property type="component" value="Unassembled WGS sequence"/>
</dbReference>